<dbReference type="GeneID" id="69810660"/>
<evidence type="ECO:0000313" key="1">
    <source>
        <dbReference type="EMBL" id="MDX2967286.1"/>
    </source>
</evidence>
<accession>A0AAP6BM15</accession>
<name>A0AAP6BM15_9ACTN</name>
<reference evidence="1 3" key="1">
    <citation type="journal article" date="2023" name="Microb. Genom.">
        <title>Mesoterricola silvestris gen. nov., sp. nov., Mesoterricola sediminis sp. nov., Geothrix oryzae sp. nov., Geothrix edaphica sp. nov., Geothrix rubra sp. nov., and Geothrix limicola sp. nov., six novel members of Acidobacteriota isolated from soils.</title>
        <authorList>
            <person name="Weisberg A.J."/>
            <person name="Pearce E."/>
            <person name="Kramer C.G."/>
            <person name="Chang J.H."/>
            <person name="Clarke C.R."/>
        </authorList>
    </citation>
    <scope>NUCLEOTIDE SEQUENCE</scope>
    <source>
        <strain evidence="2 3">NB05-1H</strain>
        <strain evidence="1">NRRL_B-16521</strain>
    </source>
</reference>
<dbReference type="RefSeq" id="WP_158002799.1">
    <property type="nucleotide sequence ID" value="NZ_BCML01000044.1"/>
</dbReference>
<dbReference type="Proteomes" id="UP001282288">
    <property type="component" value="Unassembled WGS sequence"/>
</dbReference>
<evidence type="ECO:0000313" key="2">
    <source>
        <dbReference type="EMBL" id="MDX3023972.1"/>
    </source>
</evidence>
<dbReference type="AlphaFoldDB" id="A0AAP6BM15"/>
<dbReference type="EMBL" id="JARAWC010000093">
    <property type="protein sequence ID" value="MDX2967286.1"/>
    <property type="molecule type" value="Genomic_DNA"/>
</dbReference>
<organism evidence="1 4">
    <name type="scientific">Streptomyces acidiscabies</name>
    <dbReference type="NCBI Taxonomy" id="42234"/>
    <lineage>
        <taxon>Bacteria</taxon>
        <taxon>Bacillati</taxon>
        <taxon>Actinomycetota</taxon>
        <taxon>Actinomycetes</taxon>
        <taxon>Kitasatosporales</taxon>
        <taxon>Streptomycetaceae</taxon>
        <taxon>Streptomyces</taxon>
    </lineage>
</organism>
<keyword evidence="3" id="KW-1185">Reference proteome</keyword>
<evidence type="ECO:0000313" key="3">
    <source>
        <dbReference type="Proteomes" id="UP001272987"/>
    </source>
</evidence>
<gene>
    <name evidence="1" type="ORF">PV399_47470</name>
    <name evidence="2" type="ORF">PV666_39795</name>
</gene>
<proteinExistence type="predicted"/>
<dbReference type="EMBL" id="JARAWP010000031">
    <property type="protein sequence ID" value="MDX3023972.1"/>
    <property type="molecule type" value="Genomic_DNA"/>
</dbReference>
<protein>
    <submittedName>
        <fullName evidence="1">Uncharacterized protein</fullName>
    </submittedName>
</protein>
<comment type="caution">
    <text evidence="1">The sequence shown here is derived from an EMBL/GenBank/DDBJ whole genome shotgun (WGS) entry which is preliminary data.</text>
</comment>
<sequence length="57" mass="6472">MSTAEIKAFKVEENRTFETCVTGESVTERAEPDTKAPVKRSPSLHHGFIKFSFVDER</sequence>
<evidence type="ECO:0000313" key="4">
    <source>
        <dbReference type="Proteomes" id="UP001282288"/>
    </source>
</evidence>
<dbReference type="Proteomes" id="UP001272987">
    <property type="component" value="Unassembled WGS sequence"/>
</dbReference>